<dbReference type="PROSITE" id="PS50023">
    <property type="entry name" value="LIM_DOMAIN_2"/>
    <property type="match status" value="1"/>
</dbReference>
<keyword evidence="1 4" id="KW-0479">Metal-binding</keyword>
<dbReference type="Proteomes" id="UP000005207">
    <property type="component" value="Linkage group LG9"/>
</dbReference>
<dbReference type="AlphaFoldDB" id="A0A669DJD0"/>
<accession>A0A669DJD0</accession>
<reference evidence="8" key="1">
    <citation type="submission" date="2012-01" db="EMBL/GenBank/DDBJ databases">
        <title>The Genome Sequence of Oreochromis niloticus (Nile Tilapia).</title>
        <authorList>
            <consortium name="Broad Institute Genome Assembly Team"/>
            <consortium name="Broad Institute Sequencing Platform"/>
            <person name="Di Palma F."/>
            <person name="Johnson J."/>
            <person name="Lander E.S."/>
            <person name="Lindblad-Toh K."/>
        </authorList>
    </citation>
    <scope>NUCLEOTIDE SEQUENCE [LARGE SCALE GENOMIC DNA]</scope>
</reference>
<dbReference type="FunFam" id="2.10.110.10:FF:000002">
    <property type="entry name" value="LIM domain and actin-binding 1"/>
    <property type="match status" value="1"/>
</dbReference>
<dbReference type="GeneTree" id="ENSGT00940000158377"/>
<dbReference type="InParanoid" id="A0A669DJD0"/>
<feature type="region of interest" description="Disordered" evidence="5">
    <location>
        <begin position="102"/>
        <end position="130"/>
    </location>
</feature>
<keyword evidence="3 4" id="KW-0440">LIM domain</keyword>
<gene>
    <name evidence="7" type="primary">LOC100711537</name>
</gene>
<evidence type="ECO:0000256" key="2">
    <source>
        <dbReference type="ARBA" id="ARBA00022833"/>
    </source>
</evidence>
<dbReference type="GO" id="GO:0046872">
    <property type="term" value="F:metal ion binding"/>
    <property type="evidence" value="ECO:0007669"/>
    <property type="project" value="UniProtKB-KW"/>
</dbReference>
<evidence type="ECO:0000256" key="5">
    <source>
        <dbReference type="SAM" id="MobiDB-lite"/>
    </source>
</evidence>
<dbReference type="OMA" id="GMETCAD"/>
<dbReference type="PROSITE" id="PS00478">
    <property type="entry name" value="LIM_DOMAIN_1"/>
    <property type="match status" value="1"/>
</dbReference>
<proteinExistence type="predicted"/>
<evidence type="ECO:0000259" key="6">
    <source>
        <dbReference type="PROSITE" id="PS50023"/>
    </source>
</evidence>
<keyword evidence="8" id="KW-1185">Reference proteome</keyword>
<dbReference type="InterPro" id="IPR001781">
    <property type="entry name" value="Znf_LIM"/>
</dbReference>
<dbReference type="SUPFAM" id="SSF57716">
    <property type="entry name" value="Glucocorticoid receptor-like (DNA-binding domain)"/>
    <property type="match status" value="2"/>
</dbReference>
<evidence type="ECO:0000256" key="1">
    <source>
        <dbReference type="ARBA" id="ARBA00022723"/>
    </source>
</evidence>
<feature type="compositionally biased region" description="Polar residues" evidence="5">
    <location>
        <begin position="116"/>
        <end position="130"/>
    </location>
</feature>
<evidence type="ECO:0000313" key="8">
    <source>
        <dbReference type="Proteomes" id="UP000005207"/>
    </source>
</evidence>
<protein>
    <recommendedName>
        <fullName evidence="6">LIM zinc-binding domain-containing protein</fullName>
    </recommendedName>
</protein>
<feature type="compositionally biased region" description="Basic and acidic residues" evidence="5">
    <location>
        <begin position="102"/>
        <end position="114"/>
    </location>
</feature>
<dbReference type="Gene3D" id="2.10.110.10">
    <property type="entry name" value="Cysteine Rich Protein"/>
    <property type="match status" value="1"/>
</dbReference>
<dbReference type="PANTHER" id="PTHR24206">
    <property type="entry name" value="OS06G0237300 PROTEIN"/>
    <property type="match status" value="1"/>
</dbReference>
<reference evidence="7" key="2">
    <citation type="submission" date="2025-08" db="UniProtKB">
        <authorList>
            <consortium name="Ensembl"/>
        </authorList>
    </citation>
    <scope>IDENTIFICATION</scope>
</reference>
<dbReference type="Ensembl" id="ENSONIT00000086102.1">
    <property type="protein sequence ID" value="ENSONIP00000059593.1"/>
    <property type="gene ID" value="ENSONIG00000039012.1"/>
</dbReference>
<dbReference type="Pfam" id="PF00412">
    <property type="entry name" value="LIM"/>
    <property type="match status" value="1"/>
</dbReference>
<feature type="domain" description="LIM zinc-binding" evidence="6">
    <location>
        <begin position="303"/>
        <end position="363"/>
    </location>
</feature>
<organism evidence="7 8">
    <name type="scientific">Oreochromis niloticus</name>
    <name type="common">Nile tilapia</name>
    <name type="synonym">Tilapia nilotica</name>
    <dbReference type="NCBI Taxonomy" id="8128"/>
    <lineage>
        <taxon>Eukaryota</taxon>
        <taxon>Metazoa</taxon>
        <taxon>Chordata</taxon>
        <taxon>Craniata</taxon>
        <taxon>Vertebrata</taxon>
        <taxon>Euteleostomi</taxon>
        <taxon>Actinopterygii</taxon>
        <taxon>Neopterygii</taxon>
        <taxon>Teleostei</taxon>
        <taxon>Neoteleostei</taxon>
        <taxon>Acanthomorphata</taxon>
        <taxon>Ovalentaria</taxon>
        <taxon>Cichlomorphae</taxon>
        <taxon>Cichliformes</taxon>
        <taxon>Cichlidae</taxon>
        <taxon>African cichlids</taxon>
        <taxon>Pseudocrenilabrinae</taxon>
        <taxon>Oreochromini</taxon>
        <taxon>Oreochromis</taxon>
    </lineage>
</organism>
<reference evidence="7" key="3">
    <citation type="submission" date="2025-09" db="UniProtKB">
        <authorList>
            <consortium name="Ensembl"/>
        </authorList>
    </citation>
    <scope>IDENTIFICATION</scope>
</reference>
<dbReference type="SMART" id="SM00132">
    <property type="entry name" value="LIM"/>
    <property type="match status" value="1"/>
</dbReference>
<sequence>MYSREFIQTVCTRDLIMEWKSNIRRTQSLKSLSSCDKPIWTDAGLRDKTTSVSQLVARYQTSVKGSKSIQGPSVDNDDRKPNQVLKEITPSRLESRVADLESLMRRNSEKEKSRAKTNLTRSKSMSSLKGSTGSIEALRALFESKASLKNNRQSSLRAADFTSNYTADVSKMNGDVEDVQITAEAQETETWPDKTDVKDDRVTRKEVNQTRIERRRTIGGIDFEKIATSQADEKRRSAADFRDSSFIQAKEKLSVSVKAISALYLSKVGTKESANSPVKLEREASREFGKRVNQIKFQPASREMCSACLKPVYQMEKITADKYIFHKACFCCKHCKKKLSMYSYAPLNGEFYCIFHYQQLFRRKGNYDEGFGHAQHKDRWLLKNAADLVHDESEA</sequence>
<evidence type="ECO:0000256" key="4">
    <source>
        <dbReference type="PROSITE-ProRule" id="PRU00125"/>
    </source>
</evidence>
<keyword evidence="2 4" id="KW-0862">Zinc</keyword>
<evidence type="ECO:0000256" key="3">
    <source>
        <dbReference type="ARBA" id="ARBA00023038"/>
    </source>
</evidence>
<name>A0A669DJD0_ORENI</name>
<evidence type="ECO:0000313" key="7">
    <source>
        <dbReference type="Ensembl" id="ENSONIP00000059593.1"/>
    </source>
</evidence>